<keyword evidence="3 7" id="KW-0812">Transmembrane</keyword>
<dbReference type="InterPro" id="IPR000326">
    <property type="entry name" value="PAP2/HPO"/>
</dbReference>
<feature type="transmembrane region" description="Helical" evidence="7">
    <location>
        <begin position="141"/>
        <end position="163"/>
    </location>
</feature>
<dbReference type="CDD" id="cd03392">
    <property type="entry name" value="PAP2_like_2"/>
    <property type="match status" value="1"/>
</dbReference>
<keyword evidence="10" id="KW-1185">Reference proteome</keyword>
<proteinExistence type="predicted"/>
<evidence type="ECO:0000313" key="9">
    <source>
        <dbReference type="EMBL" id="GAA0564522.1"/>
    </source>
</evidence>
<dbReference type="Pfam" id="PF01569">
    <property type="entry name" value="PAP2"/>
    <property type="match status" value="1"/>
</dbReference>
<dbReference type="Gene3D" id="1.20.144.10">
    <property type="entry name" value="Phosphatidic acid phosphatase type 2/haloperoxidase"/>
    <property type="match status" value="1"/>
</dbReference>
<evidence type="ECO:0000256" key="7">
    <source>
        <dbReference type="SAM" id="Phobius"/>
    </source>
</evidence>
<dbReference type="Proteomes" id="UP001499951">
    <property type="component" value="Unassembled WGS sequence"/>
</dbReference>
<keyword evidence="2" id="KW-1003">Cell membrane</keyword>
<feature type="transmembrane region" description="Helical" evidence="7">
    <location>
        <begin position="101"/>
        <end position="121"/>
    </location>
</feature>
<feature type="domain" description="Phosphatidic acid phosphatase type 2/haloperoxidase" evidence="8">
    <location>
        <begin position="104"/>
        <end position="213"/>
    </location>
</feature>
<keyword evidence="5 7" id="KW-1133">Transmembrane helix</keyword>
<feature type="transmembrane region" description="Helical" evidence="7">
    <location>
        <begin position="170"/>
        <end position="192"/>
    </location>
</feature>
<keyword evidence="4" id="KW-0378">Hydrolase</keyword>
<keyword evidence="6 7" id="KW-0472">Membrane</keyword>
<dbReference type="InterPro" id="IPR036938">
    <property type="entry name" value="PAP2/HPO_sf"/>
</dbReference>
<feature type="transmembrane region" description="Helical" evidence="7">
    <location>
        <begin position="198"/>
        <end position="219"/>
    </location>
</feature>
<dbReference type="PANTHER" id="PTHR14969:SF62">
    <property type="entry name" value="DECAPRENYLPHOSPHORYL-5-PHOSPHORIBOSE PHOSPHATASE RV3807C-RELATED"/>
    <property type="match status" value="1"/>
</dbReference>
<name>A0ABN1EDR9_9PROT</name>
<dbReference type="RefSeq" id="WP_166933779.1">
    <property type="nucleotide sequence ID" value="NZ_BAAADD010000003.1"/>
</dbReference>
<evidence type="ECO:0000256" key="4">
    <source>
        <dbReference type="ARBA" id="ARBA00022801"/>
    </source>
</evidence>
<evidence type="ECO:0000256" key="1">
    <source>
        <dbReference type="ARBA" id="ARBA00004651"/>
    </source>
</evidence>
<evidence type="ECO:0000256" key="5">
    <source>
        <dbReference type="ARBA" id="ARBA00022989"/>
    </source>
</evidence>
<evidence type="ECO:0000256" key="6">
    <source>
        <dbReference type="ARBA" id="ARBA00023136"/>
    </source>
</evidence>
<feature type="transmembrane region" description="Helical" evidence="7">
    <location>
        <begin position="71"/>
        <end position="94"/>
    </location>
</feature>
<evidence type="ECO:0000313" key="10">
    <source>
        <dbReference type="Proteomes" id="UP001499951"/>
    </source>
</evidence>
<comment type="subcellular location">
    <subcellularLocation>
        <location evidence="1">Cell membrane</location>
        <topology evidence="1">Multi-pass membrane protein</topology>
    </subcellularLocation>
</comment>
<sequence length="231" mass="24855">MFSRLPRIETAVLAVWIAAAAAVWGFLGIADEMHEGELDAYDRAVISALRVAGDPHKAIGPHWLVESMRDVTALGGITLLVLVMAMSVIALLAYRHRLEALVLTGSVVLAQISSGLFKNFYERVRPTFAVYGDLPTSMSFPSGHSTTATATYFLLAVIVASLDPARPVKVLAFTVAALLALMIGFSRVFLGVHWPSDVIAGWCLGAAWAFAAAVLLRILKARGYSVRRTST</sequence>
<accession>A0ABN1EDR9</accession>
<evidence type="ECO:0000256" key="3">
    <source>
        <dbReference type="ARBA" id="ARBA00022692"/>
    </source>
</evidence>
<dbReference type="EMBL" id="BAAADD010000003">
    <property type="protein sequence ID" value="GAA0564522.1"/>
    <property type="molecule type" value="Genomic_DNA"/>
</dbReference>
<dbReference type="SMART" id="SM00014">
    <property type="entry name" value="acidPPc"/>
    <property type="match status" value="1"/>
</dbReference>
<reference evidence="9 10" key="1">
    <citation type="journal article" date="2019" name="Int. J. Syst. Evol. Microbiol.">
        <title>The Global Catalogue of Microorganisms (GCM) 10K type strain sequencing project: providing services to taxonomists for standard genome sequencing and annotation.</title>
        <authorList>
            <consortium name="The Broad Institute Genomics Platform"/>
            <consortium name="The Broad Institute Genome Sequencing Center for Infectious Disease"/>
            <person name="Wu L."/>
            <person name="Ma J."/>
        </authorList>
    </citation>
    <scope>NUCLEOTIDE SEQUENCE [LARGE SCALE GENOMIC DNA]</scope>
    <source>
        <strain evidence="9 10">JCM 15089</strain>
    </source>
</reference>
<dbReference type="PANTHER" id="PTHR14969">
    <property type="entry name" value="SPHINGOSINE-1-PHOSPHATE PHOSPHOHYDROLASE"/>
    <property type="match status" value="1"/>
</dbReference>
<gene>
    <name evidence="9" type="ORF">GCM10008942_11090</name>
</gene>
<dbReference type="SUPFAM" id="SSF48317">
    <property type="entry name" value="Acid phosphatase/Vanadium-dependent haloperoxidase"/>
    <property type="match status" value="1"/>
</dbReference>
<comment type="caution">
    <text evidence="9">The sequence shown here is derived from an EMBL/GenBank/DDBJ whole genome shotgun (WGS) entry which is preliminary data.</text>
</comment>
<protein>
    <submittedName>
        <fullName evidence="9">Phosphatase PAP2 family protein</fullName>
    </submittedName>
</protein>
<organism evidence="9 10">
    <name type="scientific">Rhizomicrobium electricum</name>
    <dbReference type="NCBI Taxonomy" id="480070"/>
    <lineage>
        <taxon>Bacteria</taxon>
        <taxon>Pseudomonadati</taxon>
        <taxon>Pseudomonadota</taxon>
        <taxon>Alphaproteobacteria</taxon>
        <taxon>Micropepsales</taxon>
        <taxon>Micropepsaceae</taxon>
        <taxon>Rhizomicrobium</taxon>
    </lineage>
</organism>
<evidence type="ECO:0000256" key="2">
    <source>
        <dbReference type="ARBA" id="ARBA00022475"/>
    </source>
</evidence>
<feature type="transmembrane region" description="Helical" evidence="7">
    <location>
        <begin position="12"/>
        <end position="30"/>
    </location>
</feature>
<evidence type="ECO:0000259" key="8">
    <source>
        <dbReference type="SMART" id="SM00014"/>
    </source>
</evidence>